<reference evidence="6" key="1">
    <citation type="journal article" date="2014" name="Int. J. Syst. Evol. Microbiol.">
        <title>Complete genome sequence of Corynebacterium casei LMG S-19264T (=DSM 44701T), isolated from a smear-ripened cheese.</title>
        <authorList>
            <consortium name="US DOE Joint Genome Institute (JGI-PGF)"/>
            <person name="Walter F."/>
            <person name="Albersmeier A."/>
            <person name="Kalinowski J."/>
            <person name="Ruckert C."/>
        </authorList>
    </citation>
    <scope>NUCLEOTIDE SEQUENCE</scope>
    <source>
        <strain evidence="6">CGMCC 1.15290</strain>
    </source>
</reference>
<dbReference type="Proteomes" id="UP000627292">
    <property type="component" value="Unassembled WGS sequence"/>
</dbReference>
<keyword evidence="2 4" id="KW-0378">Hydrolase</keyword>
<evidence type="ECO:0000256" key="2">
    <source>
        <dbReference type="ARBA" id="ARBA00022801"/>
    </source>
</evidence>
<dbReference type="PANTHER" id="PTHR31339:SF9">
    <property type="entry name" value="PLASMIN AND FIBRONECTIN-BINDING PROTEIN A"/>
    <property type="match status" value="1"/>
</dbReference>
<evidence type="ECO:0000256" key="5">
    <source>
        <dbReference type="SAM" id="SignalP"/>
    </source>
</evidence>
<keyword evidence="5" id="KW-0732">Signal</keyword>
<dbReference type="PANTHER" id="PTHR31339">
    <property type="entry name" value="PECTIN LYASE-RELATED"/>
    <property type="match status" value="1"/>
</dbReference>
<comment type="caution">
    <text evidence="6">The sequence shown here is derived from an EMBL/GenBank/DDBJ whole genome shotgun (WGS) entry which is preliminary data.</text>
</comment>
<proteinExistence type="inferred from homology"/>
<name>A0A917IVX1_9BACT</name>
<evidence type="ECO:0000256" key="4">
    <source>
        <dbReference type="RuleBase" id="RU361169"/>
    </source>
</evidence>
<comment type="similarity">
    <text evidence="1 4">Belongs to the glycosyl hydrolase 28 family.</text>
</comment>
<evidence type="ECO:0000313" key="7">
    <source>
        <dbReference type="Proteomes" id="UP000627292"/>
    </source>
</evidence>
<sequence length="462" mass="52547">MTTNMKRNDSMFRRKNWFLALFLVPIGLHQRATAQEVFPDGTAIPEWFSKNTPTDISKLGKRYSITVYGVTKDSTVIQTQKIQAVIDKAAASGGGVVVVPKGTFLSGALFFKQGTHLHLEEGARLKGSDDISNFPIRLTRMEGQTLKYFTALVNADSLNGFTISGKGTLDGNGLRYWKQFWLRREFNPKTTNMDEMRPRLLYVSNSRNVQVSDIRLINAPFWTSHYYKCENVKLLNLFIYSPKAPVKAPSTDAVDIDGCKNFLIKNCYMSVNDDAVALKGGKGPLADKDPNNGGNENIIIEDCTYGFCHGALTCGSESIHNRNIILRRIKLNHVERLLWLKMRPDTPQDYEYILVEDIEGTGVENFLYIRPWTQFFDLKGEKATRLSYSKNVTMRNIRLECNNFFNVGIADKQANTNAFEYQLQNFTFENLTIKANKQLNIDTSIIKNFQLKNVTINGEKRY</sequence>
<dbReference type="EMBL" id="BMIB01000002">
    <property type="protein sequence ID" value="GGH63389.1"/>
    <property type="molecule type" value="Genomic_DNA"/>
</dbReference>
<dbReference type="InterPro" id="IPR012334">
    <property type="entry name" value="Pectin_lyas_fold"/>
</dbReference>
<feature type="chain" id="PRO_5037041788" evidence="5">
    <location>
        <begin position="35"/>
        <end position="462"/>
    </location>
</feature>
<dbReference type="AlphaFoldDB" id="A0A917IVX1"/>
<evidence type="ECO:0000256" key="3">
    <source>
        <dbReference type="ARBA" id="ARBA00023295"/>
    </source>
</evidence>
<dbReference type="Pfam" id="PF00295">
    <property type="entry name" value="Glyco_hydro_28"/>
    <property type="match status" value="1"/>
</dbReference>
<dbReference type="SUPFAM" id="SSF51126">
    <property type="entry name" value="Pectin lyase-like"/>
    <property type="match status" value="1"/>
</dbReference>
<protein>
    <submittedName>
        <fullName evidence="6">Exopolygalacturonase</fullName>
    </submittedName>
</protein>
<gene>
    <name evidence="6" type="ORF">GCM10011379_14230</name>
</gene>
<dbReference type="GO" id="GO:0005975">
    <property type="term" value="P:carbohydrate metabolic process"/>
    <property type="evidence" value="ECO:0007669"/>
    <property type="project" value="InterPro"/>
</dbReference>
<organism evidence="6 7">
    <name type="scientific">Filimonas zeae</name>
    <dbReference type="NCBI Taxonomy" id="1737353"/>
    <lineage>
        <taxon>Bacteria</taxon>
        <taxon>Pseudomonadati</taxon>
        <taxon>Bacteroidota</taxon>
        <taxon>Chitinophagia</taxon>
        <taxon>Chitinophagales</taxon>
        <taxon>Chitinophagaceae</taxon>
        <taxon>Filimonas</taxon>
    </lineage>
</organism>
<accession>A0A917IVX1</accession>
<reference evidence="6" key="2">
    <citation type="submission" date="2020-09" db="EMBL/GenBank/DDBJ databases">
        <authorList>
            <person name="Sun Q."/>
            <person name="Zhou Y."/>
        </authorList>
    </citation>
    <scope>NUCLEOTIDE SEQUENCE</scope>
    <source>
        <strain evidence="6">CGMCC 1.15290</strain>
    </source>
</reference>
<dbReference type="Gene3D" id="2.160.20.10">
    <property type="entry name" value="Single-stranded right-handed beta-helix, Pectin lyase-like"/>
    <property type="match status" value="1"/>
</dbReference>
<evidence type="ECO:0000256" key="1">
    <source>
        <dbReference type="ARBA" id="ARBA00008834"/>
    </source>
</evidence>
<dbReference type="InterPro" id="IPR000743">
    <property type="entry name" value="Glyco_hydro_28"/>
</dbReference>
<keyword evidence="7" id="KW-1185">Reference proteome</keyword>
<keyword evidence="3 4" id="KW-0326">Glycosidase</keyword>
<dbReference type="GO" id="GO:0004650">
    <property type="term" value="F:polygalacturonase activity"/>
    <property type="evidence" value="ECO:0007669"/>
    <property type="project" value="InterPro"/>
</dbReference>
<evidence type="ECO:0000313" key="6">
    <source>
        <dbReference type="EMBL" id="GGH63389.1"/>
    </source>
</evidence>
<dbReference type="InterPro" id="IPR051801">
    <property type="entry name" value="GH28_Enzymes"/>
</dbReference>
<dbReference type="InterPro" id="IPR011050">
    <property type="entry name" value="Pectin_lyase_fold/virulence"/>
</dbReference>
<feature type="signal peptide" evidence="5">
    <location>
        <begin position="1"/>
        <end position="34"/>
    </location>
</feature>